<feature type="region of interest" description="Disordered" evidence="1">
    <location>
        <begin position="1"/>
        <end position="43"/>
    </location>
</feature>
<organism evidence="2 3">
    <name type="scientific">Liparis tanakae</name>
    <name type="common">Tanaka's snailfish</name>
    <dbReference type="NCBI Taxonomy" id="230148"/>
    <lineage>
        <taxon>Eukaryota</taxon>
        <taxon>Metazoa</taxon>
        <taxon>Chordata</taxon>
        <taxon>Craniata</taxon>
        <taxon>Vertebrata</taxon>
        <taxon>Euteleostomi</taxon>
        <taxon>Actinopterygii</taxon>
        <taxon>Neopterygii</taxon>
        <taxon>Teleostei</taxon>
        <taxon>Neoteleostei</taxon>
        <taxon>Acanthomorphata</taxon>
        <taxon>Eupercaria</taxon>
        <taxon>Perciformes</taxon>
        <taxon>Cottioidei</taxon>
        <taxon>Cottales</taxon>
        <taxon>Liparidae</taxon>
        <taxon>Liparis</taxon>
    </lineage>
</organism>
<feature type="region of interest" description="Disordered" evidence="1">
    <location>
        <begin position="72"/>
        <end position="94"/>
    </location>
</feature>
<evidence type="ECO:0000256" key="1">
    <source>
        <dbReference type="SAM" id="MobiDB-lite"/>
    </source>
</evidence>
<evidence type="ECO:0000313" key="3">
    <source>
        <dbReference type="Proteomes" id="UP000314294"/>
    </source>
</evidence>
<dbReference type="AlphaFoldDB" id="A0A4Z2DY96"/>
<accession>A0A4Z2DY96</accession>
<proteinExistence type="predicted"/>
<dbReference type="EMBL" id="SRLO01027573">
    <property type="protein sequence ID" value="TNN21504.1"/>
    <property type="molecule type" value="Genomic_DNA"/>
</dbReference>
<comment type="caution">
    <text evidence="2">The sequence shown here is derived from an EMBL/GenBank/DDBJ whole genome shotgun (WGS) entry which is preliminary data.</text>
</comment>
<protein>
    <submittedName>
        <fullName evidence="2">Uncharacterized protein</fullName>
    </submittedName>
</protein>
<evidence type="ECO:0000313" key="2">
    <source>
        <dbReference type="EMBL" id="TNN21504.1"/>
    </source>
</evidence>
<feature type="compositionally biased region" description="Basic and acidic residues" evidence="1">
    <location>
        <begin position="26"/>
        <end position="35"/>
    </location>
</feature>
<keyword evidence="3" id="KW-1185">Reference proteome</keyword>
<reference evidence="2 3" key="1">
    <citation type="submission" date="2019-03" db="EMBL/GenBank/DDBJ databases">
        <title>First draft genome of Liparis tanakae, snailfish: a comprehensive survey of snailfish specific genes.</title>
        <authorList>
            <person name="Kim W."/>
            <person name="Song I."/>
            <person name="Jeong J.-H."/>
            <person name="Kim D."/>
            <person name="Kim S."/>
            <person name="Ryu S."/>
            <person name="Song J.Y."/>
            <person name="Lee S.K."/>
        </authorList>
    </citation>
    <scope>NUCLEOTIDE SEQUENCE [LARGE SCALE GENOMIC DNA]</scope>
    <source>
        <tissue evidence="2">Muscle</tissue>
    </source>
</reference>
<name>A0A4Z2DY96_9TELE</name>
<gene>
    <name evidence="2" type="ORF">EYF80_068385</name>
</gene>
<feature type="compositionally biased region" description="Basic and acidic residues" evidence="1">
    <location>
        <begin position="83"/>
        <end position="94"/>
    </location>
</feature>
<dbReference type="Proteomes" id="UP000314294">
    <property type="component" value="Unassembled WGS sequence"/>
</dbReference>
<sequence>MATSRWRHGPAPTGSNPDPPWTWFRSHQDQKERRSLGNSPHPVSALLLRTETTFSHSSTQWDLGMNVEHHLSSRANNMYPTRSEPHDPEGGAHG</sequence>